<feature type="signal peptide" evidence="1">
    <location>
        <begin position="1"/>
        <end position="23"/>
    </location>
</feature>
<organism evidence="3 4">
    <name type="scientific">Maritalea porphyrae</name>
    <dbReference type="NCBI Taxonomy" id="880732"/>
    <lineage>
        <taxon>Bacteria</taxon>
        <taxon>Pseudomonadati</taxon>
        <taxon>Pseudomonadota</taxon>
        <taxon>Alphaproteobacteria</taxon>
        <taxon>Hyphomicrobiales</taxon>
        <taxon>Devosiaceae</taxon>
        <taxon>Maritalea</taxon>
    </lineage>
</organism>
<dbReference type="Gene3D" id="3.40.50.410">
    <property type="entry name" value="von Willebrand factor, type A domain"/>
    <property type="match status" value="1"/>
</dbReference>
<accession>A0ABQ5UW21</accession>
<name>A0ABQ5UW21_9HYPH</name>
<feature type="domain" description="VWFA" evidence="2">
    <location>
        <begin position="26"/>
        <end position="205"/>
    </location>
</feature>
<dbReference type="Pfam" id="PF13519">
    <property type="entry name" value="VWA_2"/>
    <property type="match status" value="1"/>
</dbReference>
<dbReference type="PROSITE" id="PS50234">
    <property type="entry name" value="VWFA"/>
    <property type="match status" value="1"/>
</dbReference>
<gene>
    <name evidence="3" type="ORF">GCM10007879_31590</name>
</gene>
<protein>
    <recommendedName>
        <fullName evidence="2">VWFA domain-containing protein</fullName>
    </recommendedName>
</protein>
<evidence type="ECO:0000313" key="3">
    <source>
        <dbReference type="EMBL" id="GLQ18910.1"/>
    </source>
</evidence>
<comment type="caution">
    <text evidence="3">The sequence shown here is derived from an EMBL/GenBank/DDBJ whole genome shotgun (WGS) entry which is preliminary data.</text>
</comment>
<reference evidence="3" key="2">
    <citation type="submission" date="2023-01" db="EMBL/GenBank/DDBJ databases">
        <title>Draft genome sequence of Maritalea porphyrae strain NBRC 107169.</title>
        <authorList>
            <person name="Sun Q."/>
            <person name="Mori K."/>
        </authorList>
    </citation>
    <scope>NUCLEOTIDE SEQUENCE</scope>
    <source>
        <strain evidence="3">NBRC 107169</strain>
    </source>
</reference>
<evidence type="ECO:0000256" key="1">
    <source>
        <dbReference type="SAM" id="SignalP"/>
    </source>
</evidence>
<keyword evidence="1" id="KW-0732">Signal</keyword>
<dbReference type="InterPro" id="IPR036465">
    <property type="entry name" value="vWFA_dom_sf"/>
</dbReference>
<dbReference type="SUPFAM" id="SSF53300">
    <property type="entry name" value="vWA-like"/>
    <property type="match status" value="1"/>
</dbReference>
<keyword evidence="4" id="KW-1185">Reference proteome</keyword>
<dbReference type="RefSeq" id="WP_379863168.1">
    <property type="nucleotide sequence ID" value="NZ_BSNI01000002.1"/>
</dbReference>
<dbReference type="EMBL" id="BSNI01000002">
    <property type="protein sequence ID" value="GLQ18910.1"/>
    <property type="molecule type" value="Genomic_DNA"/>
</dbReference>
<dbReference type="InterPro" id="IPR002035">
    <property type="entry name" value="VWF_A"/>
</dbReference>
<evidence type="ECO:0000313" key="4">
    <source>
        <dbReference type="Proteomes" id="UP001161405"/>
    </source>
</evidence>
<evidence type="ECO:0000259" key="2">
    <source>
        <dbReference type="PROSITE" id="PS50234"/>
    </source>
</evidence>
<proteinExistence type="predicted"/>
<dbReference type="SMART" id="SM00327">
    <property type="entry name" value="VWA"/>
    <property type="match status" value="1"/>
</dbReference>
<feature type="chain" id="PRO_5047246420" description="VWFA domain-containing protein" evidence="1">
    <location>
        <begin position="24"/>
        <end position="733"/>
    </location>
</feature>
<dbReference type="Proteomes" id="UP001161405">
    <property type="component" value="Unassembled WGS sequence"/>
</dbReference>
<reference evidence="3" key="1">
    <citation type="journal article" date="2014" name="Int. J. Syst. Evol. Microbiol.">
        <title>Complete genome of a new Firmicutes species belonging to the dominant human colonic microbiota ('Ruminococcus bicirculans') reveals two chromosomes and a selective capacity to utilize plant glucans.</title>
        <authorList>
            <consortium name="NISC Comparative Sequencing Program"/>
            <person name="Wegmann U."/>
            <person name="Louis P."/>
            <person name="Goesmann A."/>
            <person name="Henrissat B."/>
            <person name="Duncan S.H."/>
            <person name="Flint H.J."/>
        </authorList>
    </citation>
    <scope>NUCLEOTIDE SEQUENCE</scope>
    <source>
        <strain evidence="3">NBRC 107169</strain>
    </source>
</reference>
<sequence>MRKMLLASAVLASSLLATNATFANERTMIVLDGSGSMWGQIDGVPKLQIARDTLREVLKSVPDTTELGLMAYGHRKKGDCNDIELVVPPALGTASTIADKADSMKFLGKTPLTEAVKRAAEELRYTEDTATVVLITDGLETCKANVCELGALLESQGANFTAHVVGFGLSKEEGAQVACLAENTGGQYFSADNGAALADALKETVVAITPSVTLVPVDQSGEKITDITLTWSVLNADGTEAFTDYGFGSAGGKLGAGDYTVSVEGPAASGGGAISVVADVKSQSFEITLEVQRLEATVTAPAQIAAGAEFDVTWEGPDHKSDYITIVAKGSDEGTYNDYAYTKNGNPSEINAPDGLGAYEVRYVHGETRKTLGVADIEIVEITGSVSAPEQVAAGSEFEVNWTGPAYRSDYITIVEVGAEEGSYKDYAYAKNENPAKIQAPDSLGTFEVRYVIGASKRTLAATTVEVTPVSGTINAPESVPAGSEFKVEWTGPSNQGDYLTIVPAGAEEGSYKDYAYTQHGSPSELTAPDDVGAYEVRYVIASSKRTLASQPITLTEVSASLNVPGPIIPGGTIRVEWEGPNGPSDYITVVEMGADEGTYMDYAYTKNGSPAEINLPKALGVFEVRYVVGSSDRTLASVPITLKPVSATVTPPATAKAGEAIEISWTGPAAKGDTIEIVPMGADDGAAPLAKAGTVQGSPLFIYAPEDAGEYQVRYKVKDTGRVLARAPLSVE</sequence>